<dbReference type="InterPro" id="IPR000836">
    <property type="entry name" value="PRTase_dom"/>
</dbReference>
<dbReference type="InterPro" id="IPR029058">
    <property type="entry name" value="AB_hydrolase_fold"/>
</dbReference>
<dbReference type="InterPro" id="IPR050261">
    <property type="entry name" value="FrsA_esterase"/>
</dbReference>
<comment type="caution">
    <text evidence="2">The sequence shown here is derived from an EMBL/GenBank/DDBJ whole genome shotgun (WGS) entry which is preliminary data.</text>
</comment>
<name>A0ABS9HP04_9GAMM</name>
<evidence type="ECO:0000313" key="2">
    <source>
        <dbReference type="EMBL" id="MCF7220358.1"/>
    </source>
</evidence>
<dbReference type="InterPro" id="IPR029057">
    <property type="entry name" value="PRTase-like"/>
</dbReference>
<dbReference type="Proteomes" id="UP001430796">
    <property type="component" value="Unassembled WGS sequence"/>
</dbReference>
<reference evidence="2" key="1">
    <citation type="submission" date="2022-01" db="EMBL/GenBank/DDBJ databases">
        <title>Lysobacter chinensis sp. nov., a bacterium isolated from cow dung compost.</title>
        <authorList>
            <person name="Liu Y."/>
        </authorList>
    </citation>
    <scope>NUCLEOTIDE SEQUENCE</scope>
    <source>
        <strain evidence="2">TLK-CK17</strain>
    </source>
</reference>
<dbReference type="EMBL" id="JAKJPO010000001">
    <property type="protein sequence ID" value="MCF7220358.1"/>
    <property type="molecule type" value="Genomic_DNA"/>
</dbReference>
<dbReference type="CDD" id="cd06223">
    <property type="entry name" value="PRTases_typeI"/>
    <property type="match status" value="1"/>
</dbReference>
<sequence length="444" mass="47644">MIRLPFHDREDAARQLAVALAGYRDTHPLVLAIPRGAVPIGRIVADMLSGDLDVILVRKLGAPGNPELAIGAVDERGLVMLNENADWTGADDVYVQDEVARQLRVIREREQRYRAGRPATALAGRVVIVVDDGLATGATMIAALRAARAQKPARLVCAVPVAAQDSMFEVRRHADDTVCLATPYPFRAVGLYYRNFSQVEDEEVAALLGAAPASDEPPGGTAAVSRAVRIKVNHVVLDGDLVVPASPRGLVLFAHGSGSGRHSKRSRFVAGVLQQHGVATLLLDLLTPEEDAHPRARFDIALLTLRLEAVLDWVRAEKTLMWLPTGLFGASTGAAAAISVAARHPQHVVAVVSRGGRPDLAGWLPLSQVRTPTLLIVGGADREVLELNRAARTVMGRWAEIVVVPGATHLFEEPGALEEAANRAADWFMRHFRDTAPVGATLTL</sequence>
<dbReference type="PANTHER" id="PTHR22946">
    <property type="entry name" value="DIENELACTONE HYDROLASE DOMAIN-CONTAINING PROTEIN-RELATED"/>
    <property type="match status" value="1"/>
</dbReference>
<keyword evidence="2" id="KW-0328">Glycosyltransferase</keyword>
<proteinExistence type="predicted"/>
<dbReference type="Gene3D" id="3.40.50.1820">
    <property type="entry name" value="alpha/beta hydrolase"/>
    <property type="match status" value="1"/>
</dbReference>
<reference evidence="2" key="2">
    <citation type="submission" date="2022-01" db="EMBL/GenBank/DDBJ databases">
        <authorList>
            <person name="Zhou L.Y."/>
        </authorList>
    </citation>
    <scope>NUCLEOTIDE SEQUENCE</scope>
    <source>
        <strain evidence="2">TLK-CK17</strain>
    </source>
</reference>
<evidence type="ECO:0000259" key="1">
    <source>
        <dbReference type="Pfam" id="PF00156"/>
    </source>
</evidence>
<dbReference type="Gene3D" id="3.40.50.2020">
    <property type="match status" value="1"/>
</dbReference>
<evidence type="ECO:0000313" key="3">
    <source>
        <dbReference type="Proteomes" id="UP001430796"/>
    </source>
</evidence>
<dbReference type="SUPFAM" id="SSF53271">
    <property type="entry name" value="PRTase-like"/>
    <property type="match status" value="1"/>
</dbReference>
<protein>
    <submittedName>
        <fullName evidence="2">Phosphoribosyltransferase</fullName>
    </submittedName>
</protein>
<keyword evidence="3" id="KW-1185">Reference proteome</keyword>
<dbReference type="RefSeq" id="WP_237052748.1">
    <property type="nucleotide sequence ID" value="NZ_JAKJPO010000001.1"/>
</dbReference>
<dbReference type="Gene3D" id="3.30.1310.20">
    <property type="entry name" value="PRTase-like"/>
    <property type="match status" value="1"/>
</dbReference>
<dbReference type="GO" id="GO:0016757">
    <property type="term" value="F:glycosyltransferase activity"/>
    <property type="evidence" value="ECO:0007669"/>
    <property type="project" value="UniProtKB-KW"/>
</dbReference>
<gene>
    <name evidence="2" type="ORF">L3V18_00935</name>
</gene>
<accession>A0ABS9HP04</accession>
<dbReference type="SUPFAM" id="SSF53474">
    <property type="entry name" value="alpha/beta-Hydrolases"/>
    <property type="match status" value="1"/>
</dbReference>
<organism evidence="2 3">
    <name type="scientific">Marilutibacter chinensis</name>
    <dbReference type="NCBI Taxonomy" id="2912247"/>
    <lineage>
        <taxon>Bacteria</taxon>
        <taxon>Pseudomonadati</taxon>
        <taxon>Pseudomonadota</taxon>
        <taxon>Gammaproteobacteria</taxon>
        <taxon>Lysobacterales</taxon>
        <taxon>Lysobacteraceae</taxon>
        <taxon>Marilutibacter</taxon>
    </lineage>
</organism>
<keyword evidence="2" id="KW-0808">Transferase</keyword>
<dbReference type="Pfam" id="PF00156">
    <property type="entry name" value="Pribosyltran"/>
    <property type="match status" value="1"/>
</dbReference>
<feature type="domain" description="Phosphoribosyltransferase" evidence="1">
    <location>
        <begin position="11"/>
        <end position="180"/>
    </location>
</feature>